<evidence type="ECO:0008006" key="6">
    <source>
        <dbReference type="Google" id="ProtNLM"/>
    </source>
</evidence>
<name>A0A1H8E8K5_9FIRM</name>
<feature type="transmembrane region" description="Helical" evidence="3">
    <location>
        <begin position="78"/>
        <end position="98"/>
    </location>
</feature>
<gene>
    <name evidence="4" type="ORF">SAMN05216454_10133</name>
</gene>
<keyword evidence="5" id="KW-1185">Reference proteome</keyword>
<keyword evidence="1" id="KW-0175">Coiled coil</keyword>
<keyword evidence="3" id="KW-1133">Transmembrane helix</keyword>
<feature type="region of interest" description="Disordered" evidence="2">
    <location>
        <begin position="186"/>
        <end position="210"/>
    </location>
</feature>
<feature type="compositionally biased region" description="Polar residues" evidence="2">
    <location>
        <begin position="197"/>
        <end position="210"/>
    </location>
</feature>
<sequence>MQNYIIDGDIILSADNRKKYAISIGVCLAIILITFFMPIISFYGQSVSIFDIFGIAGTVDSLASITGTSQYIGNNYRMLIFIIFFLPVLVVGIVSFINLKRTSRFYATVTIVVSVVGAIYSYILSMVIAGTAETLSAFRMGPVVVQVIAYAFIAIFTYIFIREPISAQMKGKIYYGDPSAFENIRQSKKSNKRTQRKSSNSTENGRNINRSSKMSKFELENMKLKDMLFSIKRNIGEYIYSNKIVDSNTAILIEKVDDYYEKIGKNIVELLRSDNKKICSGCGNISPTESNFCSECGKRYLQDQKYSREKYIDFSKGFIDIRAKNQIMANIKQENQRILGEIQETFANIGDVIYKSQSNYGEKIAKDIEEIKSIEKKIKENRDAYLKEKGLIICSNCKSEIKKDSKFCDQCGVKVVSDEDKKDKKINIDKKTEKNIEIEKEEIEEIKEEVKEKTKEEVKKEVEEDSEE</sequence>
<keyword evidence="3" id="KW-0812">Transmembrane</keyword>
<reference evidence="4 5" key="1">
    <citation type="submission" date="2016-10" db="EMBL/GenBank/DDBJ databases">
        <authorList>
            <person name="de Groot N.N."/>
        </authorList>
    </citation>
    <scope>NUCLEOTIDE SEQUENCE [LARGE SCALE GENOMIC DNA]</scope>
    <source>
        <strain evidence="4 5">Calf135</strain>
    </source>
</reference>
<dbReference type="RefSeq" id="WP_091972866.1">
    <property type="nucleotide sequence ID" value="NZ_FODF01000001.1"/>
</dbReference>
<dbReference type="EMBL" id="FODF01000001">
    <property type="protein sequence ID" value="SEN15782.1"/>
    <property type="molecule type" value="Genomic_DNA"/>
</dbReference>
<dbReference type="Proteomes" id="UP000199512">
    <property type="component" value="Unassembled WGS sequence"/>
</dbReference>
<evidence type="ECO:0000256" key="3">
    <source>
        <dbReference type="SAM" id="Phobius"/>
    </source>
</evidence>
<keyword evidence="3" id="KW-0472">Membrane</keyword>
<evidence type="ECO:0000313" key="4">
    <source>
        <dbReference type="EMBL" id="SEN15782.1"/>
    </source>
</evidence>
<feature type="coiled-coil region" evidence="1">
    <location>
        <begin position="421"/>
        <end position="468"/>
    </location>
</feature>
<protein>
    <recommendedName>
        <fullName evidence="6">Zinc-ribbon domain-containing protein</fullName>
    </recommendedName>
</protein>
<organism evidence="4 5">
    <name type="scientific">Peptostreptococcus russellii</name>
    <dbReference type="NCBI Taxonomy" id="215200"/>
    <lineage>
        <taxon>Bacteria</taxon>
        <taxon>Bacillati</taxon>
        <taxon>Bacillota</taxon>
        <taxon>Clostridia</taxon>
        <taxon>Peptostreptococcales</taxon>
        <taxon>Peptostreptococcaceae</taxon>
        <taxon>Peptostreptococcus</taxon>
    </lineage>
</organism>
<feature type="transmembrane region" description="Helical" evidence="3">
    <location>
        <begin position="105"/>
        <end position="123"/>
    </location>
</feature>
<evidence type="ECO:0000256" key="2">
    <source>
        <dbReference type="SAM" id="MobiDB-lite"/>
    </source>
</evidence>
<feature type="transmembrane region" description="Helical" evidence="3">
    <location>
        <begin position="20"/>
        <end position="40"/>
    </location>
</feature>
<dbReference type="AlphaFoldDB" id="A0A1H8E8K5"/>
<feature type="transmembrane region" description="Helical" evidence="3">
    <location>
        <begin position="143"/>
        <end position="161"/>
    </location>
</feature>
<accession>A0A1H8E8K5</accession>
<proteinExistence type="predicted"/>
<dbReference type="STRING" id="215200.SAMN05216454_10133"/>
<evidence type="ECO:0000313" key="5">
    <source>
        <dbReference type="Proteomes" id="UP000199512"/>
    </source>
</evidence>
<feature type="compositionally biased region" description="Basic residues" evidence="2">
    <location>
        <begin position="186"/>
        <end position="196"/>
    </location>
</feature>
<evidence type="ECO:0000256" key="1">
    <source>
        <dbReference type="SAM" id="Coils"/>
    </source>
</evidence>